<proteinExistence type="predicted"/>
<dbReference type="AlphaFoldDB" id="A0A3M2J2Z3"/>
<protein>
    <recommendedName>
        <fullName evidence="4">ESX secretion-associated protein EspG</fullName>
    </recommendedName>
</protein>
<keyword evidence="3" id="KW-1185">Reference proteome</keyword>
<sequence>MALMPRTLEPLDGALRARLDEREWAAASAGVPGLPGWAAVLPVDRDGSPVTPPAEPDPDATPARGVPVVQDGDPEVDPVLRAAVEGAGAALVTVEVAAAADERALLAVLWSDPRAGSGLARGVDVVPGAGLRGTTPRPGVEVSAFPVEHLVDEVLRHVPDAPVRVAAAPASVPEELTVALAQAIRTGDATVLDALSAEIGGDGPPAVVDAAVRTMSGSLVISVGSRGRDDVSTLSLLRCDAGWVELTRTADAHVVHTPRSREDIRTALLYDLTGRFTAAAEGDA</sequence>
<gene>
    <name evidence="2" type="ORF">EBM89_16920</name>
</gene>
<name>A0A3M2J2Z3_9CELL</name>
<organism evidence="2 3">
    <name type="scientific">Cellulomonas triticagri</name>
    <dbReference type="NCBI Taxonomy" id="2483352"/>
    <lineage>
        <taxon>Bacteria</taxon>
        <taxon>Bacillati</taxon>
        <taxon>Actinomycetota</taxon>
        <taxon>Actinomycetes</taxon>
        <taxon>Micrococcales</taxon>
        <taxon>Cellulomonadaceae</taxon>
        <taxon>Cellulomonas</taxon>
    </lineage>
</organism>
<feature type="region of interest" description="Disordered" evidence="1">
    <location>
        <begin position="42"/>
        <end position="68"/>
    </location>
</feature>
<dbReference type="Proteomes" id="UP000269289">
    <property type="component" value="Unassembled WGS sequence"/>
</dbReference>
<evidence type="ECO:0000313" key="3">
    <source>
        <dbReference type="Proteomes" id="UP000269289"/>
    </source>
</evidence>
<accession>A0A3M2J2Z3</accession>
<reference evidence="2 3" key="1">
    <citation type="submission" date="2018-10" db="EMBL/GenBank/DDBJ databases">
        <title>Isolation, diversity and antifungal activity of actinobacteria from wheat.</title>
        <authorList>
            <person name="Han C."/>
        </authorList>
    </citation>
    <scope>NUCLEOTIDE SEQUENCE [LARGE SCALE GENOMIC DNA]</scope>
    <source>
        <strain evidence="2 3">NEAU-YY56</strain>
    </source>
</reference>
<dbReference type="EMBL" id="RFFI01000118">
    <property type="protein sequence ID" value="RMI04998.1"/>
    <property type="molecule type" value="Genomic_DNA"/>
</dbReference>
<evidence type="ECO:0008006" key="4">
    <source>
        <dbReference type="Google" id="ProtNLM"/>
    </source>
</evidence>
<comment type="caution">
    <text evidence="2">The sequence shown here is derived from an EMBL/GenBank/DDBJ whole genome shotgun (WGS) entry which is preliminary data.</text>
</comment>
<evidence type="ECO:0000313" key="2">
    <source>
        <dbReference type="EMBL" id="RMI04998.1"/>
    </source>
</evidence>
<evidence type="ECO:0000256" key="1">
    <source>
        <dbReference type="SAM" id="MobiDB-lite"/>
    </source>
</evidence>